<dbReference type="Pfam" id="PF02321">
    <property type="entry name" value="OEP"/>
    <property type="match status" value="2"/>
</dbReference>
<feature type="signal peptide" evidence="8">
    <location>
        <begin position="1"/>
        <end position="19"/>
    </location>
</feature>
<feature type="chain" id="PRO_5016410626" evidence="8">
    <location>
        <begin position="20"/>
        <end position="780"/>
    </location>
</feature>
<keyword evidence="10" id="KW-1185">Reference proteome</keyword>
<keyword evidence="8" id="KW-0732">Signal</keyword>
<organism evidence="9 10">
    <name type="scientific">Xanthomarina spongicola</name>
    <dbReference type="NCBI Taxonomy" id="570520"/>
    <lineage>
        <taxon>Bacteria</taxon>
        <taxon>Pseudomonadati</taxon>
        <taxon>Bacteroidota</taxon>
        <taxon>Flavobacteriia</taxon>
        <taxon>Flavobacteriales</taxon>
        <taxon>Flavobacteriaceae</taxon>
        <taxon>Xanthomarina</taxon>
    </lineage>
</organism>
<accession>A0A316DL42</accession>
<keyword evidence="5" id="KW-0812">Transmembrane</keyword>
<evidence type="ECO:0000256" key="8">
    <source>
        <dbReference type="SAM" id="SignalP"/>
    </source>
</evidence>
<evidence type="ECO:0000256" key="2">
    <source>
        <dbReference type="ARBA" id="ARBA00007613"/>
    </source>
</evidence>
<keyword evidence="4" id="KW-1134">Transmembrane beta strand</keyword>
<dbReference type="GO" id="GO:0015562">
    <property type="term" value="F:efflux transmembrane transporter activity"/>
    <property type="evidence" value="ECO:0007669"/>
    <property type="project" value="InterPro"/>
</dbReference>
<gene>
    <name evidence="9" type="ORF">LX78_02338</name>
</gene>
<dbReference type="PANTHER" id="PTHR30026:SF20">
    <property type="entry name" value="OUTER MEMBRANE PROTEIN TOLC"/>
    <property type="match status" value="1"/>
</dbReference>
<dbReference type="GO" id="GO:0015288">
    <property type="term" value="F:porin activity"/>
    <property type="evidence" value="ECO:0007669"/>
    <property type="project" value="TreeGrafter"/>
</dbReference>
<dbReference type="AlphaFoldDB" id="A0A316DL42"/>
<evidence type="ECO:0000256" key="1">
    <source>
        <dbReference type="ARBA" id="ARBA00004442"/>
    </source>
</evidence>
<dbReference type="InterPro" id="IPR003423">
    <property type="entry name" value="OMP_efflux"/>
</dbReference>
<dbReference type="SUPFAM" id="SSF52317">
    <property type="entry name" value="Class I glutamine amidotransferase-like"/>
    <property type="match status" value="1"/>
</dbReference>
<dbReference type="SUPFAM" id="SSF56954">
    <property type="entry name" value="Outer membrane efflux proteins (OEP)"/>
    <property type="match status" value="1"/>
</dbReference>
<dbReference type="Gene3D" id="1.20.1600.10">
    <property type="entry name" value="Outer membrane efflux proteins (OEP)"/>
    <property type="match status" value="1"/>
</dbReference>
<protein>
    <submittedName>
        <fullName evidence="9">Outer membrane protein TolC</fullName>
    </submittedName>
</protein>
<evidence type="ECO:0000256" key="5">
    <source>
        <dbReference type="ARBA" id="ARBA00022692"/>
    </source>
</evidence>
<reference evidence="9 10" key="1">
    <citation type="submission" date="2018-05" db="EMBL/GenBank/DDBJ databases">
        <title>Genomic Encyclopedia of Archaeal and Bacterial Type Strains, Phase II (KMG-II): from individual species to whole genera.</title>
        <authorList>
            <person name="Goeker M."/>
        </authorList>
    </citation>
    <scope>NUCLEOTIDE SEQUENCE [LARGE SCALE GENOMIC DNA]</scope>
    <source>
        <strain evidence="9 10">DSM 22637</strain>
    </source>
</reference>
<dbReference type="Gene3D" id="3.40.50.2300">
    <property type="match status" value="2"/>
</dbReference>
<keyword evidence="7" id="KW-0998">Cell outer membrane</keyword>
<name>A0A316DL42_9FLAO</name>
<dbReference type="InterPro" id="IPR029062">
    <property type="entry name" value="Class_I_gatase-like"/>
</dbReference>
<dbReference type="InterPro" id="IPR051906">
    <property type="entry name" value="TolC-like"/>
</dbReference>
<dbReference type="GO" id="GO:0009279">
    <property type="term" value="C:cell outer membrane"/>
    <property type="evidence" value="ECO:0007669"/>
    <property type="project" value="UniProtKB-SubCell"/>
</dbReference>
<comment type="similarity">
    <text evidence="2">Belongs to the outer membrane factor (OMF) (TC 1.B.17) family.</text>
</comment>
<evidence type="ECO:0000256" key="6">
    <source>
        <dbReference type="ARBA" id="ARBA00023136"/>
    </source>
</evidence>
<dbReference type="PANTHER" id="PTHR30026">
    <property type="entry name" value="OUTER MEMBRANE PROTEIN TOLC"/>
    <property type="match status" value="1"/>
</dbReference>
<dbReference type="Proteomes" id="UP000245430">
    <property type="component" value="Unassembled WGS sequence"/>
</dbReference>
<comment type="caution">
    <text evidence="9">The sequence shown here is derived from an EMBL/GenBank/DDBJ whole genome shotgun (WGS) entry which is preliminary data.</text>
</comment>
<keyword evidence="3" id="KW-0813">Transport</keyword>
<keyword evidence="6" id="KW-0472">Membrane</keyword>
<sequence>MRFKICVFFLFFITVTSFSQTKVYDIGFLLDKSSNAIDVRLNDLENEIKAVIGEDAIIQYSDANRLINDFDIDLALKNYQTLLDNETDIIIAFGTLNNLMLTKQGNFPKPTILFGNVSQDLIDKPHFNNLKSIENFTAIITLQSYEEDLELLKELVNPRKVGVLIEESFLNYGNIDSTVEKLESKLDLELEVIPFASVDDILNNLDEMDAVYLLGGYYFSDSDIHKLADALIDRKIPSFTTTPINDVELGLLATSHDQTEVNQFFRRIALNVESIINEKEFPEIASLLELDKKLTININTANKLGLHLKYSLIVTTNIIGDATDLVADKKYTLVDVMQEAIEENLQLKTNKQDVLISEKDTQLAKSEYLPDVFVSATGDYVDPELAETANGQSPEWSTAGNVTLNQTIYSQAASANITIQKALQQAQQENYNSEELNTIFSASGAYFNALIYKANYKVQSQNLDLTKTNLQIATHNFEAGLTGKSDVLRFRSELTQNIQDLIIALNNMEQGFYELNKVLNNPIDSKIDVEDTELLEGSFQGYIYRQLAEFLDSPELRKTFVDFLIQEALENAPELKALDYNLIATERAEKLYSVGRFIPTLGLQGQYNYTFNRTGAGSTFPTFLTPPPNGYYYVGVNLSLPVFNQNKQNINKQIATIQSDQINLSKDDLKLTIEKSINDAILQLVNEISNIELSKVFEETSKEALELTQTSYANGAVNIVQLLDAQNNYLEAQLSVSTATYNYLYGLMELERYLGTYFLLQTEDEHAEFLQRFIEFTNNN</sequence>
<dbReference type="GO" id="GO:1990281">
    <property type="term" value="C:efflux pump complex"/>
    <property type="evidence" value="ECO:0007669"/>
    <property type="project" value="TreeGrafter"/>
</dbReference>
<evidence type="ECO:0000256" key="7">
    <source>
        <dbReference type="ARBA" id="ARBA00023237"/>
    </source>
</evidence>
<evidence type="ECO:0000313" key="10">
    <source>
        <dbReference type="Proteomes" id="UP000245430"/>
    </source>
</evidence>
<evidence type="ECO:0000313" key="9">
    <source>
        <dbReference type="EMBL" id="PWK17939.1"/>
    </source>
</evidence>
<evidence type="ECO:0000256" key="4">
    <source>
        <dbReference type="ARBA" id="ARBA00022452"/>
    </source>
</evidence>
<dbReference type="OrthoDB" id="9771205at2"/>
<dbReference type="RefSeq" id="WP_109682825.1">
    <property type="nucleotide sequence ID" value="NZ_QGGP01000006.1"/>
</dbReference>
<proteinExistence type="inferred from homology"/>
<evidence type="ECO:0000256" key="3">
    <source>
        <dbReference type="ARBA" id="ARBA00022448"/>
    </source>
</evidence>
<dbReference type="EMBL" id="QGGP01000006">
    <property type="protein sequence ID" value="PWK17939.1"/>
    <property type="molecule type" value="Genomic_DNA"/>
</dbReference>
<comment type="subcellular location">
    <subcellularLocation>
        <location evidence="1">Cell outer membrane</location>
    </subcellularLocation>
</comment>